<evidence type="ECO:0000256" key="12">
    <source>
        <dbReference type="ARBA" id="ARBA00023027"/>
    </source>
</evidence>
<name>Q05EQ3_LEPAI</name>
<dbReference type="EMBL" id="AY582604">
    <property type="protein sequence ID" value="AAT36077.1"/>
    <property type="molecule type" value="Genomic_DNA"/>
</dbReference>
<evidence type="ECO:0000313" key="24">
    <source>
        <dbReference type="EMBL" id="AAT36085.1"/>
    </source>
</evidence>
<evidence type="ECO:0000256" key="3">
    <source>
        <dbReference type="ARBA" id="ARBA00012944"/>
    </source>
</evidence>
<evidence type="ECO:0000256" key="7">
    <source>
        <dbReference type="ARBA" id="ARBA00022692"/>
    </source>
</evidence>
<evidence type="ECO:0000256" key="14">
    <source>
        <dbReference type="ARBA" id="ARBA00023128"/>
    </source>
</evidence>
<evidence type="ECO:0000313" key="23">
    <source>
        <dbReference type="EMBL" id="AAT36081.1"/>
    </source>
</evidence>
<dbReference type="NCBIfam" id="TIGR01972">
    <property type="entry name" value="NDH_I_M"/>
    <property type="match status" value="1"/>
</dbReference>
<comment type="subcellular location">
    <subcellularLocation>
        <location evidence="1">Mitochondrion inner membrane</location>
        <topology evidence="1">Multi-pass membrane protein</topology>
    </subcellularLocation>
    <subcellularLocation>
        <location evidence="19">Mitochondrion membrane</location>
        <topology evidence="19">Multi-pass membrane protein</topology>
    </subcellularLocation>
</comment>
<dbReference type="GO" id="GO:0008137">
    <property type="term" value="F:NADH dehydrogenase (ubiquinone) activity"/>
    <property type="evidence" value="ECO:0007669"/>
    <property type="project" value="UniProtKB-UniRule"/>
</dbReference>
<dbReference type="EC" id="7.1.1.2" evidence="3 19"/>
<evidence type="ECO:0000256" key="11">
    <source>
        <dbReference type="ARBA" id="ARBA00022989"/>
    </source>
</evidence>
<feature type="domain" description="NADH:ubiquinone oxidoreductase chain 4 N-terminal" evidence="21">
    <location>
        <begin position="1"/>
        <end position="109"/>
    </location>
</feature>
<feature type="transmembrane region" description="Helical" evidence="19">
    <location>
        <begin position="145"/>
        <end position="167"/>
    </location>
</feature>
<geneLocation type="mitochondrion" evidence="24"/>
<evidence type="ECO:0000259" key="21">
    <source>
        <dbReference type="Pfam" id="PF01059"/>
    </source>
</evidence>
<reference evidence="24" key="1">
    <citation type="journal article" date="2006" name="Spec. Publ. Mus. Tex. Tech. Univ.">
        <title>Molecular and morphological analyses of the sportive lemurs (Family Megaladapidae: Genus Lepilemur) reveals 11 previously unrecognized species.</title>
        <authorList>
            <person name="Louis E.E.Jr."/>
            <person name="Engberg S.E."/>
            <person name="Lei R."/>
            <person name="Geng H."/>
            <person name="Sommer J.A."/>
            <person name="Randriamampionona R."/>
            <person name="Randriamanana J.C."/>
            <person name="Zaonarivelo J.R."/>
            <person name="Andriantompohavana R."/>
            <person name="Randria G."/>
            <person name="Prosper"/>
            <person name="Ramaromilanto B."/>
            <person name="Rakotoarisoa G."/>
            <person name="Rooney A."/>
            <person name="Brenneman R.A."/>
        </authorList>
    </citation>
    <scope>NUCLEOTIDE SEQUENCE</scope>
    <source>
        <strain evidence="22">MIT16</strain>
        <strain evidence="23">MIT17</strain>
        <strain evidence="24">PBZT112</strain>
    </source>
</reference>
<feature type="transmembrane region" description="Helical" evidence="19">
    <location>
        <begin position="94"/>
        <end position="110"/>
    </location>
</feature>
<dbReference type="EMBL" id="AY582605">
    <property type="protein sequence ID" value="AAT36081.1"/>
    <property type="molecule type" value="Genomic_DNA"/>
</dbReference>
<dbReference type="InterPro" id="IPR003918">
    <property type="entry name" value="NADH_UbQ_OxRdtase"/>
</dbReference>
<dbReference type="AlphaFoldDB" id="Q05EQ3"/>
<keyword evidence="14 19" id="KW-0496">Mitochondrion</keyword>
<dbReference type="PRINTS" id="PR01437">
    <property type="entry name" value="NUOXDRDTASE4"/>
</dbReference>
<evidence type="ECO:0000256" key="1">
    <source>
        <dbReference type="ARBA" id="ARBA00004448"/>
    </source>
</evidence>
<proteinExistence type="inferred from homology"/>
<feature type="transmembrane region" description="Helical" evidence="19">
    <location>
        <begin position="389"/>
        <end position="409"/>
    </location>
</feature>
<keyword evidence="10 19" id="KW-0249">Electron transport</keyword>
<feature type="transmembrane region" description="Helical" evidence="19">
    <location>
        <begin position="187"/>
        <end position="205"/>
    </location>
</feature>
<feature type="transmembrane region" description="Helical" evidence="19">
    <location>
        <begin position="116"/>
        <end position="133"/>
    </location>
</feature>
<feature type="transmembrane region" description="Helical" evidence="19">
    <location>
        <begin position="256"/>
        <end position="277"/>
    </location>
</feature>
<feature type="transmembrane region" description="Helical" evidence="19">
    <location>
        <begin position="23"/>
        <end position="42"/>
    </location>
</feature>
<keyword evidence="9" id="KW-1278">Translocase</keyword>
<keyword evidence="15 19" id="KW-0472">Membrane</keyword>
<dbReference type="GO" id="GO:0042773">
    <property type="term" value="P:ATP synthesis coupled electron transport"/>
    <property type="evidence" value="ECO:0007669"/>
    <property type="project" value="InterPro"/>
</dbReference>
<evidence type="ECO:0000256" key="13">
    <source>
        <dbReference type="ARBA" id="ARBA00023075"/>
    </source>
</evidence>
<dbReference type="PANTHER" id="PTHR43507:SF20">
    <property type="entry name" value="NADH-UBIQUINONE OXIDOREDUCTASE CHAIN 4"/>
    <property type="match status" value="1"/>
</dbReference>
<evidence type="ECO:0000256" key="16">
    <source>
        <dbReference type="ARBA" id="ARBA00024313"/>
    </source>
</evidence>
<keyword evidence="7 19" id="KW-0812">Transmembrane</keyword>
<dbReference type="Pfam" id="PF00361">
    <property type="entry name" value="Proton_antipo_M"/>
    <property type="match status" value="1"/>
</dbReference>
<dbReference type="InterPro" id="IPR010227">
    <property type="entry name" value="NADH_Q_OxRdtase_chainM/4"/>
</dbReference>
<evidence type="ECO:0000256" key="2">
    <source>
        <dbReference type="ARBA" id="ARBA00009025"/>
    </source>
</evidence>
<evidence type="ECO:0000256" key="9">
    <source>
        <dbReference type="ARBA" id="ARBA00022967"/>
    </source>
</evidence>
<keyword evidence="8" id="KW-0999">Mitochondrion inner membrane</keyword>
<dbReference type="GO" id="GO:0048039">
    <property type="term" value="F:ubiquinone binding"/>
    <property type="evidence" value="ECO:0007669"/>
    <property type="project" value="TreeGrafter"/>
</dbReference>
<evidence type="ECO:0000256" key="15">
    <source>
        <dbReference type="ARBA" id="ARBA00023136"/>
    </source>
</evidence>
<organism evidence="24">
    <name type="scientific">Lepilemur aeeclis</name>
    <name type="common">Sportive lemur</name>
    <dbReference type="NCBI Taxonomy" id="342399"/>
    <lineage>
        <taxon>Eukaryota</taxon>
        <taxon>Metazoa</taxon>
        <taxon>Chordata</taxon>
        <taxon>Craniata</taxon>
        <taxon>Vertebrata</taxon>
        <taxon>Euteleostomi</taxon>
        <taxon>Mammalia</taxon>
        <taxon>Eutheria</taxon>
        <taxon>Euarchontoglires</taxon>
        <taxon>Primates</taxon>
        <taxon>Strepsirrhini</taxon>
        <taxon>Lemuriformes</taxon>
        <taxon>Lepilemuridae</taxon>
        <taxon>Lepilemur</taxon>
    </lineage>
</organism>
<dbReference type="EMBL" id="AY582606">
    <property type="protein sequence ID" value="AAT36085.1"/>
    <property type="molecule type" value="Genomic_DNA"/>
</dbReference>
<comment type="catalytic activity">
    <reaction evidence="18 19">
        <text>a ubiquinone + NADH + 5 H(+)(in) = a ubiquinol + NAD(+) + 4 H(+)(out)</text>
        <dbReference type="Rhea" id="RHEA:29091"/>
        <dbReference type="Rhea" id="RHEA-COMP:9565"/>
        <dbReference type="Rhea" id="RHEA-COMP:9566"/>
        <dbReference type="ChEBI" id="CHEBI:15378"/>
        <dbReference type="ChEBI" id="CHEBI:16389"/>
        <dbReference type="ChEBI" id="CHEBI:17976"/>
        <dbReference type="ChEBI" id="CHEBI:57540"/>
        <dbReference type="ChEBI" id="CHEBI:57945"/>
        <dbReference type="EC" id="7.1.1.2"/>
    </reaction>
</comment>
<dbReference type="InterPro" id="IPR000260">
    <property type="entry name" value="NADH4_N"/>
</dbReference>
<comment type="subunit">
    <text evidence="17">Core subunit of respiratory chain NADH dehydrogenase (Complex I) which is composed of 45 different subunits.</text>
</comment>
<comment type="function">
    <text evidence="16 19">Core subunit of the mitochondrial membrane respiratory chain NADH dehydrogenase (Complex I) which catalyzes electron transfer from NADH through the respiratory chain, using ubiquinone as an electron acceptor. Essential for the catalytic activity and assembly of complex I.</text>
</comment>
<feature type="transmembrane region" description="Helical" evidence="19">
    <location>
        <begin position="351"/>
        <end position="369"/>
    </location>
</feature>
<dbReference type="GO" id="GO:0005743">
    <property type="term" value="C:mitochondrial inner membrane"/>
    <property type="evidence" value="ECO:0007669"/>
    <property type="project" value="UniProtKB-SubCell"/>
</dbReference>
<keyword evidence="5 19" id="KW-0813">Transport</keyword>
<evidence type="ECO:0000313" key="22">
    <source>
        <dbReference type="EMBL" id="AAT36077.1"/>
    </source>
</evidence>
<dbReference type="GO" id="GO:0003954">
    <property type="term" value="F:NADH dehydrogenase activity"/>
    <property type="evidence" value="ECO:0007669"/>
    <property type="project" value="TreeGrafter"/>
</dbReference>
<feature type="transmembrane region" description="Helical" evidence="19">
    <location>
        <begin position="284"/>
        <end position="303"/>
    </location>
</feature>
<evidence type="ECO:0000256" key="8">
    <source>
        <dbReference type="ARBA" id="ARBA00022792"/>
    </source>
</evidence>
<evidence type="ECO:0000256" key="4">
    <source>
        <dbReference type="ARBA" id="ARBA00021006"/>
    </source>
</evidence>
<comment type="similarity">
    <text evidence="2 19">Belongs to the complex I subunit 4 family.</text>
</comment>
<feature type="transmembrane region" description="Helical" evidence="19">
    <location>
        <begin position="62"/>
        <end position="82"/>
    </location>
</feature>
<keyword evidence="13 19" id="KW-0830">Ubiquinone</keyword>
<feature type="domain" description="NADH:quinone oxidoreductase/Mrp antiporter transmembrane" evidence="20">
    <location>
        <begin position="112"/>
        <end position="399"/>
    </location>
</feature>
<evidence type="ECO:0000259" key="20">
    <source>
        <dbReference type="Pfam" id="PF00361"/>
    </source>
</evidence>
<dbReference type="Pfam" id="PF01059">
    <property type="entry name" value="Oxidored_q5_N"/>
    <property type="match status" value="1"/>
</dbReference>
<sequence>MLKIIVPTIMLFPVTWYSSNSKIWINTTLYSLMISFVSLSFLNQSNNNSNNFSLNFFSDPLSSPLLMLTMWLLPLMIMASQYHLKKEPWLRKKSFLSMLISLQMFLVMTFTASELILFYILFEATLIPTLIIITRWGNQTERLNAGLYFLFYTLIGSLPLLVALSSIQNYMGTLNLFMMTYWTQELINSWSSNLMWVACIMAFMIKMPLYGFHLWLPKAHVEAPIAGSMVLAAILLKLGGYGMMRITIILNPLTKFMAYPFLMVCLWGMVMTSLICLRQTDLKSLIAYSSVSHMALVVVAILIQTPWSFMGATTLMIAHGLTSSMLFCLANSNYERIHNRTMLLARGLQSLLPLMSTWWLLASLTNLALPPSINLIGELFITMASFSWSNMTIILTGLNMLITATYSLYMLMMTQRGKPPYHAHNFKPSLTRENTLMSMHVFPLLLLTLNPKILMGPTY</sequence>
<dbReference type="InterPro" id="IPR001750">
    <property type="entry name" value="ND/Mrp_TM"/>
</dbReference>
<evidence type="ECO:0000256" key="19">
    <source>
        <dbReference type="RuleBase" id="RU003297"/>
    </source>
</evidence>
<feature type="transmembrane region" description="Helical" evidence="19">
    <location>
        <begin position="225"/>
        <end position="244"/>
    </location>
</feature>
<keyword evidence="12 19" id="KW-0520">NAD</keyword>
<feature type="transmembrane region" description="Helical" evidence="19">
    <location>
        <begin position="309"/>
        <end position="330"/>
    </location>
</feature>
<evidence type="ECO:0000256" key="17">
    <source>
        <dbReference type="ARBA" id="ARBA00024376"/>
    </source>
</evidence>
<keyword evidence="11 19" id="KW-1133">Transmembrane helix</keyword>
<keyword evidence="6 19" id="KW-0679">Respiratory chain</keyword>
<dbReference type="PANTHER" id="PTHR43507">
    <property type="entry name" value="NADH-UBIQUINONE OXIDOREDUCTASE CHAIN 4"/>
    <property type="match status" value="1"/>
</dbReference>
<accession>Q05EQ3</accession>
<dbReference type="GO" id="GO:0015990">
    <property type="term" value="P:electron transport coupled proton transport"/>
    <property type="evidence" value="ECO:0007669"/>
    <property type="project" value="TreeGrafter"/>
</dbReference>
<evidence type="ECO:0000256" key="6">
    <source>
        <dbReference type="ARBA" id="ARBA00022660"/>
    </source>
</evidence>
<evidence type="ECO:0000256" key="10">
    <source>
        <dbReference type="ARBA" id="ARBA00022982"/>
    </source>
</evidence>
<protein>
    <recommendedName>
        <fullName evidence="4 19">NADH-ubiquinone oxidoreductase chain 4</fullName>
        <ecNumber evidence="3 19">7.1.1.2</ecNumber>
    </recommendedName>
</protein>
<evidence type="ECO:0000256" key="18">
    <source>
        <dbReference type="ARBA" id="ARBA00049551"/>
    </source>
</evidence>
<evidence type="ECO:0000256" key="5">
    <source>
        <dbReference type="ARBA" id="ARBA00022448"/>
    </source>
</evidence>